<name>A0A0A7EKX2_9GAMM</name>
<evidence type="ECO:0008006" key="4">
    <source>
        <dbReference type="Google" id="ProtNLM"/>
    </source>
</evidence>
<organism evidence="2 3">
    <name type="scientific">Pseudoalteromonas piratica</name>
    <dbReference type="NCBI Taxonomy" id="1348114"/>
    <lineage>
        <taxon>Bacteria</taxon>
        <taxon>Pseudomonadati</taxon>
        <taxon>Pseudomonadota</taxon>
        <taxon>Gammaproteobacteria</taxon>
        <taxon>Alteromonadales</taxon>
        <taxon>Pseudoalteromonadaceae</taxon>
        <taxon>Pseudoalteromonas</taxon>
    </lineage>
</organism>
<keyword evidence="3" id="KW-1185">Reference proteome</keyword>
<accession>A0A0A7EKX2</accession>
<evidence type="ECO:0000313" key="3">
    <source>
        <dbReference type="Proteomes" id="UP000030341"/>
    </source>
</evidence>
<sequence length="236" mass="24679">MRLSKILIPAACLALVACGDDDNDTMTVEPPVVTPPVTMTYEFMVTAVNLTQAQPMSPLGSALHTSGQFWQIGEMASEPLEVLAESGDNSGLLALDVVNSSASSAGVLMPGEKAEIMLTTEMIEGQKLSLISMMVNTNDGFTGLNAIDVSSMSVGDMQYYKTFAYDAGTEANSEAAGTIPGPADGGEGFNSAREELNKVAMHPGVVGQEDGLGTSVLTSLHKFDNPLLAVTVTRVK</sequence>
<feature type="chain" id="PRO_5002038101" description="Spondin domain-containing protein" evidence="1">
    <location>
        <begin position="20"/>
        <end position="236"/>
    </location>
</feature>
<dbReference type="HOGENOM" id="CLU_097554_0_0_6"/>
<dbReference type="AlphaFoldDB" id="A0A0A7EKX2"/>
<dbReference type="NCBIfam" id="NF038123">
    <property type="entry name" value="NF038123_dom"/>
    <property type="match status" value="1"/>
</dbReference>
<dbReference type="STRING" id="1348114.OM33_15725"/>
<feature type="signal peptide" evidence="1">
    <location>
        <begin position="1"/>
        <end position="19"/>
    </location>
</feature>
<proteinExistence type="predicted"/>
<dbReference type="Gene3D" id="2.60.40.2130">
    <property type="entry name" value="F-spondin domain"/>
    <property type="match status" value="1"/>
</dbReference>
<dbReference type="RefSeq" id="WP_040134942.1">
    <property type="nucleotide sequence ID" value="NZ_CP009889.1"/>
</dbReference>
<dbReference type="InterPro" id="IPR038678">
    <property type="entry name" value="Spondin_N_sf"/>
</dbReference>
<dbReference type="eggNOG" id="ENOG5030GG2">
    <property type="taxonomic scope" value="Bacteria"/>
</dbReference>
<dbReference type="OrthoDB" id="5188840at2"/>
<evidence type="ECO:0000256" key="1">
    <source>
        <dbReference type="SAM" id="SignalP"/>
    </source>
</evidence>
<gene>
    <name evidence="2" type="ORF">OM33_15725</name>
</gene>
<dbReference type="Proteomes" id="UP000030341">
    <property type="component" value="Chromosome 2"/>
</dbReference>
<reference evidence="2 3" key="1">
    <citation type="submission" date="2014-11" db="EMBL/GenBank/DDBJ databases">
        <title>Complete Genome Sequence of Pseudoalteromonas sp. Strain OCN003 Isolated from Kaneohe Bay, Oahu, Hawaii.</title>
        <authorList>
            <person name="Beurmann S."/>
            <person name="Videau P."/>
            <person name="Ushijima B."/>
            <person name="Smith A.M."/>
            <person name="Aeby G.S."/>
            <person name="Callahan S.M."/>
            <person name="Belcaid M."/>
        </authorList>
    </citation>
    <scope>NUCLEOTIDE SEQUENCE [LARGE SCALE GENOMIC DNA]</scope>
    <source>
        <strain evidence="2 3">OCN003</strain>
    </source>
</reference>
<keyword evidence="1" id="KW-0732">Signal</keyword>
<dbReference type="PROSITE" id="PS51257">
    <property type="entry name" value="PROKAR_LIPOPROTEIN"/>
    <property type="match status" value="1"/>
</dbReference>
<evidence type="ECO:0000313" key="2">
    <source>
        <dbReference type="EMBL" id="AIY66592.1"/>
    </source>
</evidence>
<dbReference type="KEGG" id="pseo:OM33_15725"/>
<dbReference type="InterPro" id="IPR009465">
    <property type="entry name" value="Spondin_N"/>
</dbReference>
<dbReference type="EMBL" id="CP009889">
    <property type="protein sequence ID" value="AIY66592.1"/>
    <property type="molecule type" value="Genomic_DNA"/>
</dbReference>
<protein>
    <recommendedName>
        <fullName evidence="4">Spondin domain-containing protein</fullName>
    </recommendedName>
</protein>